<organism evidence="2 3">
    <name type="scientific">Alishewanella tabrizica</name>
    <dbReference type="NCBI Taxonomy" id="671278"/>
    <lineage>
        <taxon>Bacteria</taxon>
        <taxon>Pseudomonadati</taxon>
        <taxon>Pseudomonadota</taxon>
        <taxon>Gammaproteobacteria</taxon>
        <taxon>Alteromonadales</taxon>
        <taxon>Alteromonadaceae</taxon>
        <taxon>Alishewanella</taxon>
    </lineage>
</organism>
<accession>A0ABQ2WUH9</accession>
<dbReference type="InterPro" id="IPR010718">
    <property type="entry name" value="DUF1294"/>
</dbReference>
<dbReference type="RefSeq" id="WP_189484066.1">
    <property type="nucleotide sequence ID" value="NZ_BMYR01000015.1"/>
</dbReference>
<keyword evidence="1" id="KW-0472">Membrane</keyword>
<evidence type="ECO:0000313" key="3">
    <source>
        <dbReference type="Proteomes" id="UP000634667"/>
    </source>
</evidence>
<keyword evidence="2" id="KW-0238">DNA-binding</keyword>
<dbReference type="SUPFAM" id="SSF50249">
    <property type="entry name" value="Nucleic acid-binding proteins"/>
    <property type="match status" value="1"/>
</dbReference>
<dbReference type="Gene3D" id="2.40.50.140">
    <property type="entry name" value="Nucleic acid-binding proteins"/>
    <property type="match status" value="1"/>
</dbReference>
<protein>
    <submittedName>
        <fullName evidence="2">DNA-binding protein</fullName>
    </submittedName>
</protein>
<dbReference type="InterPro" id="IPR002059">
    <property type="entry name" value="CSP_DNA-bd"/>
</dbReference>
<evidence type="ECO:0000313" key="2">
    <source>
        <dbReference type="EMBL" id="GGW71965.1"/>
    </source>
</evidence>
<gene>
    <name evidence="2" type="ORF">GCM10008111_30100</name>
</gene>
<keyword evidence="1" id="KW-1133">Transmembrane helix</keyword>
<dbReference type="Pfam" id="PF06961">
    <property type="entry name" value="DUF1294"/>
    <property type="match status" value="1"/>
</dbReference>
<dbReference type="CDD" id="cd04458">
    <property type="entry name" value="CSP_CDS"/>
    <property type="match status" value="1"/>
</dbReference>
<dbReference type="Proteomes" id="UP000634667">
    <property type="component" value="Unassembled WGS sequence"/>
</dbReference>
<comment type="caution">
    <text evidence="2">The sequence shown here is derived from an EMBL/GenBank/DDBJ whole genome shotgun (WGS) entry which is preliminary data.</text>
</comment>
<name>A0ABQ2WUH9_9ALTE</name>
<feature type="transmembrane region" description="Helical" evidence="1">
    <location>
        <begin position="189"/>
        <end position="209"/>
    </location>
</feature>
<keyword evidence="3" id="KW-1185">Reference proteome</keyword>
<dbReference type="EMBL" id="BMYR01000015">
    <property type="protein sequence ID" value="GGW71965.1"/>
    <property type="molecule type" value="Genomic_DNA"/>
</dbReference>
<dbReference type="GO" id="GO:0003677">
    <property type="term" value="F:DNA binding"/>
    <property type="evidence" value="ECO:0007669"/>
    <property type="project" value="UniProtKB-KW"/>
</dbReference>
<evidence type="ECO:0000256" key="1">
    <source>
        <dbReference type="SAM" id="Phobius"/>
    </source>
</evidence>
<keyword evidence="1" id="KW-0812">Transmembrane</keyword>
<reference evidence="3" key="1">
    <citation type="journal article" date="2019" name="Int. J. Syst. Evol. Microbiol.">
        <title>The Global Catalogue of Microorganisms (GCM) 10K type strain sequencing project: providing services to taxonomists for standard genome sequencing and annotation.</title>
        <authorList>
            <consortium name="The Broad Institute Genomics Platform"/>
            <consortium name="The Broad Institute Genome Sequencing Center for Infectious Disease"/>
            <person name="Wu L."/>
            <person name="Ma J."/>
        </authorList>
    </citation>
    <scope>NUCLEOTIDE SEQUENCE [LARGE SCALE GENOMIC DNA]</scope>
    <source>
        <strain evidence="3">KCTC 23723</strain>
    </source>
</reference>
<dbReference type="InterPro" id="IPR012340">
    <property type="entry name" value="NA-bd_OB-fold"/>
</dbReference>
<feature type="transmembrane region" description="Helical" evidence="1">
    <location>
        <begin position="104"/>
        <end position="127"/>
    </location>
</feature>
<sequence>MQLTGKVVFWQDQKGFGFLLCDQTQQKLFFHIRDFLPQPVETRKARPVEGDCLAFTLGHDKRGRPIATGLHWLDNHPVTRAATQNTLARNKNIVDLNYTQDMALYFRAAFLMLVIIALLFGTLPYLLPMLYLEASLFTYWLYQADKNAAIARQPQRLPEESLQMFSLIGGWPGALFAQKKLAHKRSKALFQREFCLIVLANCIMLGWLLSQHGQQFLSRFAFFRM</sequence>
<proteinExistence type="predicted"/>